<dbReference type="NCBIfam" id="TIGR02532">
    <property type="entry name" value="IV_pilin_GFxxxE"/>
    <property type="match status" value="1"/>
</dbReference>
<keyword evidence="6 8" id="KW-1133">Transmembrane helix</keyword>
<organism evidence="10">
    <name type="scientific">hydrothermal vent metagenome</name>
    <dbReference type="NCBI Taxonomy" id="652676"/>
    <lineage>
        <taxon>unclassified sequences</taxon>
        <taxon>metagenomes</taxon>
        <taxon>ecological metagenomes</taxon>
    </lineage>
</organism>
<accession>A0A3B0ZDQ9</accession>
<dbReference type="Pfam" id="PF12019">
    <property type="entry name" value="GspH"/>
    <property type="match status" value="1"/>
</dbReference>
<evidence type="ECO:0000256" key="3">
    <source>
        <dbReference type="ARBA" id="ARBA00022481"/>
    </source>
</evidence>
<feature type="transmembrane region" description="Helical" evidence="8">
    <location>
        <begin position="12"/>
        <end position="34"/>
    </location>
</feature>
<keyword evidence="4" id="KW-0997">Cell inner membrane</keyword>
<evidence type="ECO:0000259" key="9">
    <source>
        <dbReference type="Pfam" id="PF12019"/>
    </source>
</evidence>
<comment type="subcellular location">
    <subcellularLocation>
        <location evidence="1">Cell inner membrane</location>
        <topology evidence="1">Single-pass membrane protein</topology>
    </subcellularLocation>
</comment>
<evidence type="ECO:0000256" key="8">
    <source>
        <dbReference type="SAM" id="Phobius"/>
    </source>
</evidence>
<dbReference type="GO" id="GO:0005886">
    <property type="term" value="C:plasma membrane"/>
    <property type="evidence" value="ECO:0007669"/>
    <property type="project" value="UniProtKB-SubCell"/>
</dbReference>
<evidence type="ECO:0000256" key="6">
    <source>
        <dbReference type="ARBA" id="ARBA00022989"/>
    </source>
</evidence>
<dbReference type="Gene3D" id="3.55.40.10">
    <property type="entry name" value="minor pseudopilin epsh domain"/>
    <property type="match status" value="1"/>
</dbReference>
<keyword evidence="5 8" id="KW-0812">Transmembrane</keyword>
<evidence type="ECO:0000256" key="1">
    <source>
        <dbReference type="ARBA" id="ARBA00004377"/>
    </source>
</evidence>
<dbReference type="Pfam" id="PF07963">
    <property type="entry name" value="N_methyl"/>
    <property type="match status" value="1"/>
</dbReference>
<gene>
    <name evidence="10" type="ORF">MNBD_GAMMA15-1217</name>
</gene>
<proteinExistence type="predicted"/>
<evidence type="ECO:0000313" key="10">
    <source>
        <dbReference type="EMBL" id="VAW79514.1"/>
    </source>
</evidence>
<protein>
    <recommendedName>
        <fullName evidence="9">General secretion pathway GspH domain-containing protein</fullName>
    </recommendedName>
</protein>
<dbReference type="GO" id="GO:0015628">
    <property type="term" value="P:protein secretion by the type II secretion system"/>
    <property type="evidence" value="ECO:0007669"/>
    <property type="project" value="InterPro"/>
</dbReference>
<dbReference type="InterPro" id="IPR012902">
    <property type="entry name" value="N_methyl_site"/>
</dbReference>
<dbReference type="InterPro" id="IPR022346">
    <property type="entry name" value="T2SS_GspH"/>
</dbReference>
<dbReference type="EMBL" id="UOFN01000113">
    <property type="protein sequence ID" value="VAW79514.1"/>
    <property type="molecule type" value="Genomic_DNA"/>
</dbReference>
<dbReference type="AlphaFoldDB" id="A0A3B0ZDQ9"/>
<evidence type="ECO:0000256" key="7">
    <source>
        <dbReference type="ARBA" id="ARBA00023136"/>
    </source>
</evidence>
<reference evidence="10" key="1">
    <citation type="submission" date="2018-06" db="EMBL/GenBank/DDBJ databases">
        <authorList>
            <person name="Zhirakovskaya E."/>
        </authorList>
    </citation>
    <scope>NUCLEOTIDE SEQUENCE</scope>
</reference>
<keyword evidence="7 8" id="KW-0472">Membrane</keyword>
<sequence length="159" mass="16814">MKKQSAFTLMELMIGLAIASIVLSVGVPSFTSLINNNRLTSQVNELVTTFNLARSEAIKRGRPIDISAASGDENWKDGWTVEVNGTGTDIRVFAAQKGSHTLVADGDEPTFTYNSQGFLSTACAASCTISLCVASGEIGRRLSIAPSGHVSVNGRFTCP</sequence>
<evidence type="ECO:0000256" key="4">
    <source>
        <dbReference type="ARBA" id="ARBA00022519"/>
    </source>
</evidence>
<keyword evidence="3" id="KW-0488">Methylation</keyword>
<dbReference type="GO" id="GO:0015627">
    <property type="term" value="C:type II protein secretion system complex"/>
    <property type="evidence" value="ECO:0007669"/>
    <property type="project" value="InterPro"/>
</dbReference>
<name>A0A3B0ZDQ9_9ZZZZ</name>
<dbReference type="SUPFAM" id="SSF54523">
    <property type="entry name" value="Pili subunits"/>
    <property type="match status" value="1"/>
</dbReference>
<evidence type="ECO:0000256" key="2">
    <source>
        <dbReference type="ARBA" id="ARBA00022475"/>
    </source>
</evidence>
<feature type="domain" description="General secretion pathway GspH" evidence="9">
    <location>
        <begin position="42"/>
        <end position="148"/>
    </location>
</feature>
<dbReference type="InterPro" id="IPR045584">
    <property type="entry name" value="Pilin-like"/>
</dbReference>
<keyword evidence="2" id="KW-1003">Cell membrane</keyword>
<evidence type="ECO:0000256" key="5">
    <source>
        <dbReference type="ARBA" id="ARBA00022692"/>
    </source>
</evidence>